<dbReference type="InterPro" id="IPR016147">
    <property type="entry name" value="Pili_assmbl_chaperone_N"/>
</dbReference>
<feature type="domain" description="Pili assembly chaperone C-terminal" evidence="7">
    <location>
        <begin position="173"/>
        <end position="228"/>
    </location>
</feature>
<dbReference type="PRINTS" id="PR00969">
    <property type="entry name" value="CHAPERONPILI"/>
</dbReference>
<evidence type="ECO:0000259" key="6">
    <source>
        <dbReference type="Pfam" id="PF00345"/>
    </source>
</evidence>
<evidence type="ECO:0000259" key="7">
    <source>
        <dbReference type="Pfam" id="PF02753"/>
    </source>
</evidence>
<dbReference type="InterPro" id="IPR050643">
    <property type="entry name" value="Periplasmic_pilus_chap"/>
</dbReference>
<dbReference type="Pfam" id="PF00345">
    <property type="entry name" value="PapD_N"/>
    <property type="match status" value="1"/>
</dbReference>
<dbReference type="AlphaFoldDB" id="A0A564IT62"/>
<keyword evidence="5" id="KW-0143">Chaperone</keyword>
<evidence type="ECO:0000313" key="8">
    <source>
        <dbReference type="EMBL" id="VUS47447.1"/>
    </source>
</evidence>
<evidence type="ECO:0000256" key="5">
    <source>
        <dbReference type="ARBA" id="ARBA00023186"/>
    </source>
</evidence>
<dbReference type="SUPFAM" id="SSF49354">
    <property type="entry name" value="PapD-like"/>
    <property type="match status" value="1"/>
</dbReference>
<comment type="similarity">
    <text evidence="2">Belongs to the periplasmic pilus chaperone family.</text>
</comment>
<protein>
    <submittedName>
        <fullName evidence="8">Putative fimbrial chaperone YcbF</fullName>
    </submittedName>
</protein>
<keyword evidence="3" id="KW-0732">Signal</keyword>
<dbReference type="Proteomes" id="UP000318370">
    <property type="component" value="Unassembled WGS sequence"/>
</dbReference>
<dbReference type="Pfam" id="PF02753">
    <property type="entry name" value="PapD_C"/>
    <property type="match status" value="1"/>
</dbReference>
<reference evidence="8 9" key="1">
    <citation type="submission" date="2019-07" db="EMBL/GenBank/DDBJ databases">
        <authorList>
            <person name="Brisse S."/>
            <person name="Rodrigues C."/>
            <person name="Thorpe H."/>
        </authorList>
    </citation>
    <scope>NUCLEOTIDE SEQUENCE [LARGE SCALE GENOMIC DNA]</scope>
    <source>
        <strain evidence="8">SB6408</strain>
    </source>
</reference>
<dbReference type="NCBIfam" id="NF011739">
    <property type="entry name" value="PRK15192.1"/>
    <property type="match status" value="1"/>
</dbReference>
<dbReference type="InterPro" id="IPR001829">
    <property type="entry name" value="Pili_assmbl_chaperone_bac"/>
</dbReference>
<dbReference type="SUPFAM" id="SSF49584">
    <property type="entry name" value="Periplasmic chaperone C-domain"/>
    <property type="match status" value="1"/>
</dbReference>
<dbReference type="InterPro" id="IPR016148">
    <property type="entry name" value="Pili_assmbl_chaperone_C"/>
</dbReference>
<evidence type="ECO:0000256" key="3">
    <source>
        <dbReference type="ARBA" id="ARBA00022729"/>
    </source>
</evidence>
<gene>
    <name evidence="8" type="primary">ycbF</name>
    <name evidence="8" type="ORF">SB6408_04006</name>
</gene>
<dbReference type="GO" id="GO:0030288">
    <property type="term" value="C:outer membrane-bounded periplasmic space"/>
    <property type="evidence" value="ECO:0007669"/>
    <property type="project" value="InterPro"/>
</dbReference>
<feature type="domain" description="Pili assembly chaperone N-terminal" evidence="6">
    <location>
        <begin position="29"/>
        <end position="151"/>
    </location>
</feature>
<comment type="subcellular location">
    <subcellularLocation>
        <location evidence="1">Periplasm</location>
    </subcellularLocation>
</comment>
<dbReference type="InterPro" id="IPR008962">
    <property type="entry name" value="PapD-like_sf"/>
</dbReference>
<evidence type="ECO:0000256" key="1">
    <source>
        <dbReference type="ARBA" id="ARBA00004418"/>
    </source>
</evidence>
<evidence type="ECO:0000256" key="2">
    <source>
        <dbReference type="ARBA" id="ARBA00007399"/>
    </source>
</evidence>
<accession>A0A564IT62</accession>
<dbReference type="InterPro" id="IPR036316">
    <property type="entry name" value="Pili_assmbl_chap_C_dom_sf"/>
</dbReference>
<evidence type="ECO:0000256" key="4">
    <source>
        <dbReference type="ARBA" id="ARBA00022764"/>
    </source>
</evidence>
<dbReference type="GO" id="GO:0071555">
    <property type="term" value="P:cell wall organization"/>
    <property type="evidence" value="ECO:0007669"/>
    <property type="project" value="InterPro"/>
</dbReference>
<name>A0A564IT62_9ENTR</name>
<keyword evidence="4" id="KW-0574">Periplasm</keyword>
<proteinExistence type="inferred from homology"/>
<dbReference type="PANTHER" id="PTHR30251">
    <property type="entry name" value="PILUS ASSEMBLY CHAPERONE"/>
    <property type="match status" value="1"/>
</dbReference>
<dbReference type="Gene3D" id="2.60.40.10">
    <property type="entry name" value="Immunoglobulins"/>
    <property type="match status" value="2"/>
</dbReference>
<dbReference type="PANTHER" id="PTHR30251:SF1">
    <property type="entry name" value="FIMBRIAL CHAPARONE"/>
    <property type="match status" value="1"/>
</dbReference>
<sequence length="248" mass="27612">MLPQRLFWPMNKFLFYLFLLLSVTQARAGVVIGGTRFIYSAQMPTLSIPVSNTSADDWLIDSHIQSAQRWPGAAIAPVSKPPFIITPPLFRLAAGQENTLRVTWTGDRLPADRESLFTLSIAAIPSGKPGVNSVQMAFRSALKFIYRPTGLTGNAQQAYRQLRWSLMPDGLTVQNPGPYYVTLFLLNVNGNPVDAAGVVAPFSTRKTTWCRRATRCAVRWQSINDYGRVLSPVTANVQLSRHPFYPLQ</sequence>
<organism evidence="8 9">
    <name type="scientific">Klebsiella spallanzanii</name>
    <dbReference type="NCBI Taxonomy" id="2587528"/>
    <lineage>
        <taxon>Bacteria</taxon>
        <taxon>Pseudomonadati</taxon>
        <taxon>Pseudomonadota</taxon>
        <taxon>Gammaproteobacteria</taxon>
        <taxon>Enterobacterales</taxon>
        <taxon>Enterobacteriaceae</taxon>
        <taxon>Klebsiella/Raoultella group</taxon>
        <taxon>Klebsiella</taxon>
    </lineage>
</organism>
<evidence type="ECO:0000313" key="9">
    <source>
        <dbReference type="Proteomes" id="UP000318370"/>
    </source>
</evidence>
<dbReference type="InterPro" id="IPR013783">
    <property type="entry name" value="Ig-like_fold"/>
</dbReference>
<dbReference type="EMBL" id="CABGHF010000005">
    <property type="protein sequence ID" value="VUS47447.1"/>
    <property type="molecule type" value="Genomic_DNA"/>
</dbReference>